<dbReference type="Pfam" id="PF24855">
    <property type="entry name" value="DUF7729"/>
    <property type="match status" value="1"/>
</dbReference>
<name>A0A369JYJ4_HYPMA</name>
<feature type="chain" id="PRO_5016680304" description="DUF7729 domain-containing protein" evidence="2">
    <location>
        <begin position="18"/>
        <end position="289"/>
    </location>
</feature>
<dbReference type="EMBL" id="LUEZ02000040">
    <property type="protein sequence ID" value="RDB26402.1"/>
    <property type="molecule type" value="Genomic_DNA"/>
</dbReference>
<sequence>MMFSAIVIAALAGFVSASPNSYSIGCMTTLMNIGNNPEVAACLAPSSLLPVLIGAGNGPESVVSPVDTWLASMCASPACSSDTLTAVINNVTTGCSVEFGLPQAQQSLDYVLKNYRTIRKVVCLKDGQTNCATQTLKNIETLTGTMSLNDDDVVALATAGREGFPSNVTCTNCMKGAFTIFNQELPGFISKANAKYATDTCGADFADGGIPPGLISSAWEPSDPAPTPTPSATTTSIRPTATPPVAAAPTPSKKKSSAVGRPSSALTSGSFRGIAISGLIVIWTGMAFA</sequence>
<evidence type="ECO:0000256" key="1">
    <source>
        <dbReference type="SAM" id="MobiDB-lite"/>
    </source>
</evidence>
<dbReference type="AlphaFoldDB" id="A0A369JYJ4"/>
<dbReference type="PANTHER" id="PTHR34862">
    <property type="entry name" value="SPARK DOMAIN-CONTAINING PROTEIN"/>
    <property type="match status" value="1"/>
</dbReference>
<proteinExistence type="predicted"/>
<evidence type="ECO:0000256" key="2">
    <source>
        <dbReference type="SAM" id="SignalP"/>
    </source>
</evidence>
<keyword evidence="2" id="KW-0732">Signal</keyword>
<comment type="caution">
    <text evidence="4">The sequence shown here is derived from an EMBL/GenBank/DDBJ whole genome shotgun (WGS) entry which is preliminary data.</text>
</comment>
<feature type="compositionally biased region" description="Low complexity" evidence="1">
    <location>
        <begin position="230"/>
        <end position="251"/>
    </location>
</feature>
<reference evidence="4" key="1">
    <citation type="submission" date="2018-04" db="EMBL/GenBank/DDBJ databases">
        <title>Whole genome sequencing of Hypsizygus marmoreus.</title>
        <authorList>
            <person name="Choi I.-G."/>
            <person name="Min B."/>
            <person name="Kim J.-G."/>
            <person name="Kim S."/>
            <person name="Oh Y.-L."/>
            <person name="Kong W.-S."/>
            <person name="Park H."/>
            <person name="Jeong J."/>
            <person name="Song E.-S."/>
        </authorList>
    </citation>
    <scope>NUCLEOTIDE SEQUENCE [LARGE SCALE GENOMIC DNA]</scope>
    <source>
        <strain evidence="4">51987-8</strain>
    </source>
</reference>
<dbReference type="Proteomes" id="UP000076154">
    <property type="component" value="Unassembled WGS sequence"/>
</dbReference>
<dbReference type="OrthoDB" id="2536450at2759"/>
<feature type="region of interest" description="Disordered" evidence="1">
    <location>
        <begin position="215"/>
        <end position="266"/>
    </location>
</feature>
<accession>A0A369JYJ4</accession>
<organism evidence="4 5">
    <name type="scientific">Hypsizygus marmoreus</name>
    <name type="common">White beech mushroom</name>
    <name type="synonym">Agaricus marmoreus</name>
    <dbReference type="NCBI Taxonomy" id="39966"/>
    <lineage>
        <taxon>Eukaryota</taxon>
        <taxon>Fungi</taxon>
        <taxon>Dikarya</taxon>
        <taxon>Basidiomycota</taxon>
        <taxon>Agaricomycotina</taxon>
        <taxon>Agaricomycetes</taxon>
        <taxon>Agaricomycetidae</taxon>
        <taxon>Agaricales</taxon>
        <taxon>Tricholomatineae</taxon>
        <taxon>Lyophyllaceae</taxon>
        <taxon>Hypsizygus</taxon>
    </lineage>
</organism>
<evidence type="ECO:0000259" key="3">
    <source>
        <dbReference type="Pfam" id="PF24855"/>
    </source>
</evidence>
<evidence type="ECO:0000313" key="4">
    <source>
        <dbReference type="EMBL" id="RDB26402.1"/>
    </source>
</evidence>
<dbReference type="InParanoid" id="A0A369JYJ4"/>
<protein>
    <recommendedName>
        <fullName evidence="3">DUF7729 domain-containing protein</fullName>
    </recommendedName>
</protein>
<keyword evidence="5" id="KW-1185">Reference proteome</keyword>
<evidence type="ECO:0000313" key="5">
    <source>
        <dbReference type="Proteomes" id="UP000076154"/>
    </source>
</evidence>
<dbReference type="InterPro" id="IPR056146">
    <property type="entry name" value="DUF7729"/>
</dbReference>
<feature type="domain" description="DUF7729" evidence="3">
    <location>
        <begin position="19"/>
        <end position="206"/>
    </location>
</feature>
<dbReference type="PANTHER" id="PTHR34862:SF1">
    <property type="entry name" value="SPARK DOMAIN-CONTAINING PROTEIN"/>
    <property type="match status" value="1"/>
</dbReference>
<feature type="signal peptide" evidence="2">
    <location>
        <begin position="1"/>
        <end position="17"/>
    </location>
</feature>
<gene>
    <name evidence="4" type="ORF">Hypma_006878</name>
</gene>